<proteinExistence type="predicted"/>
<protein>
    <submittedName>
        <fullName evidence="1">Uncharacterized protein</fullName>
    </submittedName>
</protein>
<dbReference type="AlphaFoldDB" id="A0A5C6D800"/>
<evidence type="ECO:0000313" key="2">
    <source>
        <dbReference type="Proteomes" id="UP000319143"/>
    </source>
</evidence>
<keyword evidence="2" id="KW-1185">Reference proteome</keyword>
<accession>A0A5C6D800</accession>
<comment type="caution">
    <text evidence="1">The sequence shown here is derived from an EMBL/GenBank/DDBJ whole genome shotgun (WGS) entry which is preliminary data.</text>
</comment>
<dbReference type="Proteomes" id="UP000319143">
    <property type="component" value="Unassembled WGS sequence"/>
</dbReference>
<evidence type="ECO:0000313" key="1">
    <source>
        <dbReference type="EMBL" id="TWU32205.1"/>
    </source>
</evidence>
<sequence>MLPISNPTKISVVVAPNATKVAPITNSVAATCSPAYNPAKCVQPCSCREKRSGALQRCNLTRDIPVDGAPRVLPVPGGRPSVGDSFLRDHWTPEPYLQKTSGLGSARFRRMSHIYLPQFARFHAEKKDHSNHRFARLPIANGGERQKRTYGIDGKTPPTHWQTNYRCSPHQSPSMTSRPFRVPSACQMCRSIDSVIDETLPSSLDTFTNPV</sequence>
<organism evidence="1 2">
    <name type="scientific">Novipirellula artificiosorum</name>
    <dbReference type="NCBI Taxonomy" id="2528016"/>
    <lineage>
        <taxon>Bacteria</taxon>
        <taxon>Pseudomonadati</taxon>
        <taxon>Planctomycetota</taxon>
        <taxon>Planctomycetia</taxon>
        <taxon>Pirellulales</taxon>
        <taxon>Pirellulaceae</taxon>
        <taxon>Novipirellula</taxon>
    </lineage>
</organism>
<name>A0A5C6D800_9BACT</name>
<gene>
    <name evidence="1" type="ORF">Poly41_56900</name>
</gene>
<dbReference type="EMBL" id="SJPV01000013">
    <property type="protein sequence ID" value="TWU32205.1"/>
    <property type="molecule type" value="Genomic_DNA"/>
</dbReference>
<reference evidence="1 2" key="1">
    <citation type="submission" date="2019-02" db="EMBL/GenBank/DDBJ databases">
        <title>Deep-cultivation of Planctomycetes and their phenomic and genomic characterization uncovers novel biology.</title>
        <authorList>
            <person name="Wiegand S."/>
            <person name="Jogler M."/>
            <person name="Boedeker C."/>
            <person name="Pinto D."/>
            <person name="Vollmers J."/>
            <person name="Rivas-Marin E."/>
            <person name="Kohn T."/>
            <person name="Peeters S.H."/>
            <person name="Heuer A."/>
            <person name="Rast P."/>
            <person name="Oberbeckmann S."/>
            <person name="Bunk B."/>
            <person name="Jeske O."/>
            <person name="Meyerdierks A."/>
            <person name="Storesund J.E."/>
            <person name="Kallscheuer N."/>
            <person name="Luecker S."/>
            <person name="Lage O.M."/>
            <person name="Pohl T."/>
            <person name="Merkel B.J."/>
            <person name="Hornburger P."/>
            <person name="Mueller R.-W."/>
            <person name="Bruemmer F."/>
            <person name="Labrenz M."/>
            <person name="Spormann A.M."/>
            <person name="Op Den Camp H."/>
            <person name="Overmann J."/>
            <person name="Amann R."/>
            <person name="Jetten M.S.M."/>
            <person name="Mascher T."/>
            <person name="Medema M.H."/>
            <person name="Devos D.P."/>
            <person name="Kaster A.-K."/>
            <person name="Ovreas L."/>
            <person name="Rohde M."/>
            <person name="Galperin M.Y."/>
            <person name="Jogler C."/>
        </authorList>
    </citation>
    <scope>NUCLEOTIDE SEQUENCE [LARGE SCALE GENOMIC DNA]</scope>
    <source>
        <strain evidence="1 2">Poly41</strain>
    </source>
</reference>